<evidence type="ECO:0000313" key="12">
    <source>
        <dbReference type="Proteomes" id="UP000199135"/>
    </source>
</evidence>
<comment type="catalytic activity">
    <reaction evidence="9">
        <text>L-histidinol phosphate + 2-oxoglutarate = 3-(imidazol-4-yl)-2-oxopropyl phosphate + L-glutamate</text>
        <dbReference type="Rhea" id="RHEA:23744"/>
        <dbReference type="ChEBI" id="CHEBI:16810"/>
        <dbReference type="ChEBI" id="CHEBI:29985"/>
        <dbReference type="ChEBI" id="CHEBI:57766"/>
        <dbReference type="ChEBI" id="CHEBI:57980"/>
        <dbReference type="EC" id="2.6.1.9"/>
    </reaction>
</comment>
<dbReference type="EC" id="2.6.1.9" evidence="9"/>
<keyword evidence="8 9" id="KW-0368">Histidine biosynthesis</keyword>
<evidence type="ECO:0000256" key="5">
    <source>
        <dbReference type="ARBA" id="ARBA00022605"/>
    </source>
</evidence>
<evidence type="ECO:0000256" key="7">
    <source>
        <dbReference type="ARBA" id="ARBA00022898"/>
    </source>
</evidence>
<dbReference type="SUPFAM" id="SSF53383">
    <property type="entry name" value="PLP-dependent transferases"/>
    <property type="match status" value="1"/>
</dbReference>
<dbReference type="PANTHER" id="PTHR42885:SF2">
    <property type="entry name" value="HISTIDINOL-PHOSPHATE AMINOTRANSFERASE"/>
    <property type="match status" value="1"/>
</dbReference>
<keyword evidence="4 9" id="KW-0032">Aminotransferase</keyword>
<dbReference type="InterPro" id="IPR004839">
    <property type="entry name" value="Aminotransferase_I/II_large"/>
</dbReference>
<dbReference type="EMBL" id="FNWT01000011">
    <property type="protein sequence ID" value="SEH67025.1"/>
    <property type="molecule type" value="Genomic_DNA"/>
</dbReference>
<keyword evidence="12" id="KW-1185">Reference proteome</keyword>
<protein>
    <recommendedName>
        <fullName evidence="9">Histidinol-phosphate aminotransferase</fullName>
        <ecNumber evidence="9">2.6.1.9</ecNumber>
    </recommendedName>
    <alternativeName>
        <fullName evidence="9">Imidazole acetol-phosphate transaminase</fullName>
    </alternativeName>
</protein>
<dbReference type="RefSeq" id="WP_078687836.1">
    <property type="nucleotide sequence ID" value="NZ_FNWT01000011.1"/>
</dbReference>
<dbReference type="Gene3D" id="3.40.640.10">
    <property type="entry name" value="Type I PLP-dependent aspartate aminotransferase-like (Major domain)"/>
    <property type="match status" value="1"/>
</dbReference>
<dbReference type="InterPro" id="IPR015422">
    <property type="entry name" value="PyrdxlP-dep_Trfase_small"/>
</dbReference>
<dbReference type="InterPro" id="IPR005861">
    <property type="entry name" value="HisP_aminotrans"/>
</dbReference>
<dbReference type="Proteomes" id="UP000199135">
    <property type="component" value="Unassembled WGS sequence"/>
</dbReference>
<dbReference type="InterPro" id="IPR015424">
    <property type="entry name" value="PyrdxlP-dep_Trfase"/>
</dbReference>
<dbReference type="Gene3D" id="3.90.1150.10">
    <property type="entry name" value="Aspartate Aminotransferase, domain 1"/>
    <property type="match status" value="1"/>
</dbReference>
<evidence type="ECO:0000259" key="10">
    <source>
        <dbReference type="Pfam" id="PF00155"/>
    </source>
</evidence>
<feature type="domain" description="Aminotransferase class I/classII large" evidence="10">
    <location>
        <begin position="32"/>
        <end position="358"/>
    </location>
</feature>
<evidence type="ECO:0000256" key="6">
    <source>
        <dbReference type="ARBA" id="ARBA00022679"/>
    </source>
</evidence>
<dbReference type="Pfam" id="PF00155">
    <property type="entry name" value="Aminotran_1_2"/>
    <property type="match status" value="1"/>
</dbReference>
<proteinExistence type="inferred from homology"/>
<accession>A0A1H6JWQ7</accession>
<evidence type="ECO:0000256" key="1">
    <source>
        <dbReference type="ARBA" id="ARBA00001933"/>
    </source>
</evidence>
<comment type="cofactor">
    <cofactor evidence="1 9">
        <name>pyridoxal 5'-phosphate</name>
        <dbReference type="ChEBI" id="CHEBI:597326"/>
    </cofactor>
</comment>
<dbReference type="HAMAP" id="MF_01023">
    <property type="entry name" value="HisC_aminotrans_2"/>
    <property type="match status" value="1"/>
</dbReference>
<dbReference type="CDD" id="cd00609">
    <property type="entry name" value="AAT_like"/>
    <property type="match status" value="1"/>
</dbReference>
<dbReference type="PANTHER" id="PTHR42885">
    <property type="entry name" value="HISTIDINOL-PHOSPHATE AMINOTRANSFERASE-RELATED"/>
    <property type="match status" value="1"/>
</dbReference>
<evidence type="ECO:0000256" key="3">
    <source>
        <dbReference type="ARBA" id="ARBA00011738"/>
    </source>
</evidence>
<feature type="modified residue" description="N6-(pyridoxal phosphate)lysine" evidence="9">
    <location>
        <position position="221"/>
    </location>
</feature>
<name>A0A1H6JWQ7_9ACTN</name>
<reference evidence="11 12" key="1">
    <citation type="submission" date="2016-10" db="EMBL/GenBank/DDBJ databases">
        <authorList>
            <person name="Varghese N."/>
            <person name="Submissions S."/>
        </authorList>
    </citation>
    <scope>NUCLEOTIDE SEQUENCE [LARGE SCALE GENOMIC DNA]</scope>
    <source>
        <strain evidence="11 12">WCP15</strain>
    </source>
</reference>
<comment type="similarity">
    <text evidence="2 9">Belongs to the class-II pyridoxal-phosphate-dependent aminotransferase family. Histidinol-phosphate aminotransferase subfamily.</text>
</comment>
<keyword evidence="6 9" id="KW-0808">Transferase</keyword>
<evidence type="ECO:0000256" key="4">
    <source>
        <dbReference type="ARBA" id="ARBA00022576"/>
    </source>
</evidence>
<dbReference type="InterPro" id="IPR015421">
    <property type="entry name" value="PyrdxlP-dep_Trfase_major"/>
</dbReference>
<evidence type="ECO:0000256" key="9">
    <source>
        <dbReference type="HAMAP-Rule" id="MF_01023"/>
    </source>
</evidence>
<dbReference type="GO" id="GO:0008483">
    <property type="term" value="F:transaminase activity"/>
    <property type="evidence" value="ECO:0007669"/>
    <property type="project" value="UniProtKB-KW"/>
</dbReference>
<comment type="caution">
    <text evidence="11">The sequence shown here is derived from an EMBL/GenBank/DDBJ whole genome shotgun (WGS) entry which is preliminary data.</text>
</comment>
<comment type="subunit">
    <text evidence="3 9">Homodimer.</text>
</comment>
<gene>
    <name evidence="9" type="primary">hisC</name>
    <name evidence="11" type="ORF">SAMN05216447_11138</name>
</gene>
<evidence type="ECO:0000256" key="2">
    <source>
        <dbReference type="ARBA" id="ARBA00007970"/>
    </source>
</evidence>
<evidence type="ECO:0000313" key="11">
    <source>
        <dbReference type="EMBL" id="SEH67025.1"/>
    </source>
</evidence>
<sequence>MSQAISDSIRAAMRPSAAALEPYDPAFTPSRINLSANENTYGMPDDVRAKVNEALCAVSANRYPQPLSDELRAELAAWHGVAPSQVIVGNGGDELLFNLFLAFGGQGHVLANVPPTFTVYRLYAELVETQVVDVPRDSDTFAIDVDALVEAARTASLVIVTSPNNPTGDLFSVEDARRLCQACPGVVLLDEAYMEFAHEGSSAAPLLGEFENLAVLHTLSKAFCLAGARIGYLLCSPSISGALAAVRQPYSVNVYSQAAALAAVRGRASFEPTIQKIREERERLAQGLGQLASRGVRVWPSEANFLLVRVPDAARVRRRLRDEFSILVRDFSSAPGLEGCLRITVGTPEENDAVLDALSTLVGEER</sequence>
<keyword evidence="7 9" id="KW-0663">Pyridoxal phosphate</keyword>
<organism evidence="11 12">
    <name type="scientific">Parafannyhessea umbonata</name>
    <dbReference type="NCBI Taxonomy" id="604330"/>
    <lineage>
        <taxon>Bacteria</taxon>
        <taxon>Bacillati</taxon>
        <taxon>Actinomycetota</taxon>
        <taxon>Coriobacteriia</taxon>
        <taxon>Coriobacteriales</taxon>
        <taxon>Atopobiaceae</taxon>
        <taxon>Parafannyhessea</taxon>
    </lineage>
</organism>
<evidence type="ECO:0000256" key="8">
    <source>
        <dbReference type="ARBA" id="ARBA00023102"/>
    </source>
</evidence>
<keyword evidence="5 9" id="KW-0028">Amino-acid biosynthesis</keyword>
<comment type="pathway">
    <text evidence="9">Amino-acid biosynthesis; L-histidine biosynthesis; L-histidine from 5-phospho-alpha-D-ribose 1-diphosphate: step 7/9.</text>
</comment>
<dbReference type="NCBIfam" id="TIGR01141">
    <property type="entry name" value="hisC"/>
    <property type="match status" value="1"/>
</dbReference>